<dbReference type="Pfam" id="PF07282">
    <property type="entry name" value="Cas12f1-like_TNB"/>
    <property type="match status" value="1"/>
</dbReference>
<feature type="domain" description="Cas12f1-like TNB" evidence="3">
    <location>
        <begin position="387"/>
        <end position="448"/>
    </location>
</feature>
<dbReference type="Proteomes" id="UP000710815">
    <property type="component" value="Unassembled WGS sequence"/>
</dbReference>
<name>A0ABS9VXW1_9BIFI</name>
<evidence type="ECO:0000256" key="1">
    <source>
        <dbReference type="ARBA" id="ARBA00023125"/>
    </source>
</evidence>
<feature type="compositionally biased region" description="Polar residues" evidence="2">
    <location>
        <begin position="530"/>
        <end position="539"/>
    </location>
</feature>
<dbReference type="InterPro" id="IPR010095">
    <property type="entry name" value="Cas12f1-like_TNB"/>
</dbReference>
<evidence type="ECO:0000259" key="3">
    <source>
        <dbReference type="Pfam" id="PF07282"/>
    </source>
</evidence>
<gene>
    <name evidence="4" type="ORF">JS533_011025</name>
</gene>
<evidence type="ECO:0000256" key="2">
    <source>
        <dbReference type="SAM" id="MobiDB-lite"/>
    </source>
</evidence>
<proteinExistence type="predicted"/>
<dbReference type="EMBL" id="JAFEJT020000056">
    <property type="protein sequence ID" value="MCH9276799.1"/>
    <property type="molecule type" value="Genomic_DNA"/>
</dbReference>
<reference evidence="4 5" key="2">
    <citation type="journal article" date="2021" name="Syst. Appl. Microbiol.">
        <title>Phylogenetic classification of ten novel species belonging to the genus Bifidobacterium comprising B. phasiani sp. nov., B. pongonis sp. nov., B. saguinibicoloris sp. nov., B. colobi sp. nov., B. simiiventris sp. nov., B. santillanense sp. nov., B. miconis sp. nov., B. amazonense sp. nov., B. pluvialisilvae sp. nov., and B. miconisargentati sp. nov.</title>
        <authorList>
            <person name="Lugli G.A."/>
            <person name="Calvete-Torre I."/>
            <person name="Alessandri G."/>
            <person name="Milani C."/>
            <person name="Turroni F."/>
            <person name="Laiolo P."/>
            <person name="Ossiprandi M.C."/>
            <person name="Margolles A."/>
            <person name="Ruiz L."/>
            <person name="Ventura M."/>
        </authorList>
    </citation>
    <scope>NUCLEOTIDE SEQUENCE [LARGE SCALE GENOMIC DNA]</scope>
    <source>
        <strain evidence="4 5">MA1</strain>
    </source>
</reference>
<comment type="caution">
    <text evidence="4">The sequence shown here is derived from an EMBL/GenBank/DDBJ whole genome shotgun (WGS) entry which is preliminary data.</text>
</comment>
<feature type="compositionally biased region" description="Basic residues" evidence="2">
    <location>
        <begin position="469"/>
        <end position="482"/>
    </location>
</feature>
<reference evidence="4 5" key="1">
    <citation type="journal article" date="2021" name="Environ. Microbiol.">
        <title>Genetic insights into the dark matter of the mammalian gut microbiota through targeted genome reconstruction.</title>
        <authorList>
            <person name="Lugli G.A."/>
            <person name="Alessandri G."/>
            <person name="Milani C."/>
            <person name="Viappiani A."/>
            <person name="Fontana F."/>
            <person name="Tarracchini C."/>
            <person name="Mancabelli L."/>
            <person name="Argentini C."/>
            <person name="Ruiz L."/>
            <person name="Margolles A."/>
            <person name="van Sinderen D."/>
            <person name="Turroni F."/>
            <person name="Ventura M."/>
        </authorList>
    </citation>
    <scope>NUCLEOTIDE SEQUENCE [LARGE SCALE GENOMIC DNA]</scope>
    <source>
        <strain evidence="4 5">MA1</strain>
    </source>
</reference>
<evidence type="ECO:0000313" key="5">
    <source>
        <dbReference type="Proteomes" id="UP000710815"/>
    </source>
</evidence>
<feature type="region of interest" description="Disordered" evidence="2">
    <location>
        <begin position="515"/>
        <end position="539"/>
    </location>
</feature>
<feature type="region of interest" description="Disordered" evidence="2">
    <location>
        <begin position="455"/>
        <end position="501"/>
    </location>
</feature>
<sequence length="539" mass="61207">MKASEVACGVPALEPIRVTDTMTGVELAPMDVEALFWNHLDRARHCQNMMIRLNTGLSAKGEGFGNEWARKNVCLVSLPALFRNLSHQNRVNQCETARLVLAWQARERVATALDKLGWDKATCKDVSDLLGRQVDPQLFANVVNHGGHPIIPTVVHTRFPYDQSNNNSCRQGEIDFDRETVTYRRMAVADRFVDVTLVFPNMRRRYPDMIRVSRPTMRRTNDGRIVFDLVVFERRPVKPDVSKTPHVVGFDFNADWHGGISGVRLAYNGHVSRELIVGVDTQRQQIVLERLYVEYQRCLTALKNLMPWQRPSDPDDPIQVAAYPKWERLYSQSITLRDKMYRIKELLDWRYAHDIISHAKPGELIAVEKLDAFDASGRYEFRHGSQLAKLDHVANRNGRRVVQVNPAHTSDTCPWCHTRVKNLGRKREYQCPGCGRTIQRDYGSAVNIADRGRRYLGHKGNPITPPKGRPTRKRPKLTRTRHSGAVPHDQTSGTGKGPASFHATAQAGMATAIIRNTRKRTAATPLVPSRTATRLRQEP</sequence>
<protein>
    <submittedName>
        <fullName evidence="4">Transposase</fullName>
    </submittedName>
</protein>
<organism evidence="4 5">
    <name type="scientific">Bifidobacterium amazonense</name>
    <dbReference type="NCBI Taxonomy" id="2809027"/>
    <lineage>
        <taxon>Bacteria</taxon>
        <taxon>Bacillati</taxon>
        <taxon>Actinomycetota</taxon>
        <taxon>Actinomycetes</taxon>
        <taxon>Bifidobacteriales</taxon>
        <taxon>Bifidobacteriaceae</taxon>
        <taxon>Bifidobacterium</taxon>
    </lineage>
</organism>
<keyword evidence="5" id="KW-1185">Reference proteome</keyword>
<evidence type="ECO:0000313" key="4">
    <source>
        <dbReference type="EMBL" id="MCH9276799.1"/>
    </source>
</evidence>
<accession>A0ABS9VXW1</accession>
<keyword evidence="1" id="KW-0238">DNA-binding</keyword>
<dbReference type="RefSeq" id="WP_241514585.1">
    <property type="nucleotide sequence ID" value="NZ_JAFEJT020000056.1"/>
</dbReference>